<comment type="caution">
    <text evidence="1">The sequence shown here is derived from an EMBL/GenBank/DDBJ whole genome shotgun (WGS) entry which is preliminary data.</text>
</comment>
<dbReference type="RefSeq" id="WP_132691144.1">
    <property type="nucleotide sequence ID" value="NZ_SMFT01000003.1"/>
</dbReference>
<keyword evidence="2" id="KW-1185">Reference proteome</keyword>
<dbReference type="AlphaFoldDB" id="A0A4R1FSY3"/>
<protein>
    <submittedName>
        <fullName evidence="1">Uncharacterized protein</fullName>
    </submittedName>
</protein>
<organism evidence="1 2">
    <name type="scientific">Volucribacter psittacicida</name>
    <dbReference type="NCBI Taxonomy" id="203482"/>
    <lineage>
        <taxon>Bacteria</taxon>
        <taxon>Pseudomonadati</taxon>
        <taxon>Pseudomonadota</taxon>
        <taxon>Gammaproteobacteria</taxon>
        <taxon>Pasteurellales</taxon>
        <taxon>Pasteurellaceae</taxon>
        <taxon>Volucribacter</taxon>
    </lineage>
</organism>
<evidence type="ECO:0000313" key="2">
    <source>
        <dbReference type="Proteomes" id="UP000294702"/>
    </source>
</evidence>
<name>A0A4R1FSY3_9PAST</name>
<reference evidence="1 2" key="1">
    <citation type="submission" date="2019-03" db="EMBL/GenBank/DDBJ databases">
        <title>Genomic Encyclopedia of Type Strains, Phase IV (KMG-IV): sequencing the most valuable type-strain genomes for metagenomic binning, comparative biology and taxonomic classification.</title>
        <authorList>
            <person name="Goeker M."/>
        </authorList>
    </citation>
    <scope>NUCLEOTIDE SEQUENCE [LARGE SCALE GENOMIC DNA]</scope>
    <source>
        <strain evidence="1 2">DSM 15534</strain>
    </source>
</reference>
<accession>A0A4R1FSY3</accession>
<proteinExistence type="predicted"/>
<sequence>MDLTKRNMINELREEISESITHLNAFPYIYENLSAFGLNTDKQELLGIINSTAKIEQVYINHLAQSYEQLHDLIINMQNDLKGEL</sequence>
<dbReference type="EMBL" id="SMFT01000003">
    <property type="protein sequence ID" value="TCJ97953.1"/>
    <property type="molecule type" value="Genomic_DNA"/>
</dbReference>
<gene>
    <name evidence="1" type="ORF">EV694_1549</name>
</gene>
<evidence type="ECO:0000313" key="1">
    <source>
        <dbReference type="EMBL" id="TCJ97953.1"/>
    </source>
</evidence>
<dbReference type="Proteomes" id="UP000294702">
    <property type="component" value="Unassembled WGS sequence"/>
</dbReference>